<evidence type="ECO:0000256" key="1">
    <source>
        <dbReference type="ARBA" id="ARBA00023157"/>
    </source>
</evidence>
<evidence type="ECO:0000256" key="2">
    <source>
        <dbReference type="SAM" id="MobiDB-lite"/>
    </source>
</evidence>
<dbReference type="SUPFAM" id="SSF48726">
    <property type="entry name" value="Immunoglobulin"/>
    <property type="match status" value="1"/>
</dbReference>
<feature type="compositionally biased region" description="Pro residues" evidence="2">
    <location>
        <begin position="215"/>
        <end position="236"/>
    </location>
</feature>
<proteinExistence type="predicted"/>
<dbReference type="EMBL" id="CM014089">
    <property type="protein sequence ID" value="TKS79473.1"/>
    <property type="molecule type" value="Genomic_DNA"/>
</dbReference>
<dbReference type="AlphaFoldDB" id="A0A4U5UW68"/>
<evidence type="ECO:0000313" key="5">
    <source>
        <dbReference type="Proteomes" id="UP000298787"/>
    </source>
</evidence>
<dbReference type="InterPro" id="IPR036179">
    <property type="entry name" value="Ig-like_dom_sf"/>
</dbReference>
<feature type="domain" description="Ig-like" evidence="3">
    <location>
        <begin position="43"/>
        <end position="205"/>
    </location>
</feature>
<feature type="region of interest" description="Disordered" evidence="2">
    <location>
        <begin position="255"/>
        <end position="323"/>
    </location>
</feature>
<dbReference type="GO" id="GO:0007156">
    <property type="term" value="P:homophilic cell adhesion via plasma membrane adhesion molecules"/>
    <property type="evidence" value="ECO:0007669"/>
    <property type="project" value="TreeGrafter"/>
</dbReference>
<dbReference type="InterPro" id="IPR007110">
    <property type="entry name" value="Ig-like_dom"/>
</dbReference>
<sequence>MSLDSAVFEEEEEEEEEGFVISVCLRIKKKGRPEVVTPVPDNPTYNVTSELTLEVSRSDDKALITCAVDHPSLAPGDKRTEQALRVLCESAGKWGGEVELSAEQIRKKAGYRLKWNYINGESESEPVSVPPPCGRGDGTASPRESDDVVVPTTYVWKKKDGELPPLAKVDDAYLRFEMLNKSDNGVYLCQADNGIGHSQGEYTLLILWTQTPWTPPPPPLTLQPPPPTPPPLPSHPPLLLTTSLALALIPFTTSPDITHLPPSPPPPPTRLTFHPQSLNSPPPPPPSPTPSSPTCRSLPTPLRPPSQAASLLPPRPPSSSSPLRLHPYSLSFRPAERSVHVHRVLKTRFSAQVVQLIKTCPPPPPTSQCARFNLQLQCLQLVQNIEHKRSVASVHRYRVRTYLTHEAKGSDDAPDADTAIINAEGGHSGAEDKKEYFI</sequence>
<dbReference type="PANTHER" id="PTHR45889:SF5">
    <property type="entry name" value="CELL ADHESION MOLECULE 3"/>
    <property type="match status" value="1"/>
</dbReference>
<feature type="region of interest" description="Disordered" evidence="2">
    <location>
        <begin position="215"/>
        <end position="237"/>
    </location>
</feature>
<organism evidence="4 5">
    <name type="scientific">Collichthys lucidus</name>
    <name type="common">Big head croaker</name>
    <name type="synonym">Sciaena lucida</name>
    <dbReference type="NCBI Taxonomy" id="240159"/>
    <lineage>
        <taxon>Eukaryota</taxon>
        <taxon>Metazoa</taxon>
        <taxon>Chordata</taxon>
        <taxon>Craniata</taxon>
        <taxon>Vertebrata</taxon>
        <taxon>Euteleostomi</taxon>
        <taxon>Actinopterygii</taxon>
        <taxon>Neopterygii</taxon>
        <taxon>Teleostei</taxon>
        <taxon>Neoteleostei</taxon>
        <taxon>Acanthomorphata</taxon>
        <taxon>Eupercaria</taxon>
        <taxon>Sciaenidae</taxon>
        <taxon>Collichthys</taxon>
    </lineage>
</organism>
<dbReference type="Gene3D" id="2.60.40.10">
    <property type="entry name" value="Immunoglobulins"/>
    <property type="match status" value="2"/>
</dbReference>
<reference evidence="4 5" key="1">
    <citation type="submission" date="2019-01" db="EMBL/GenBank/DDBJ databases">
        <title>Genome Assembly of Collichthys lucidus.</title>
        <authorList>
            <person name="Cai M."/>
            <person name="Xiao S."/>
        </authorList>
    </citation>
    <scope>NUCLEOTIDE SEQUENCE [LARGE SCALE GENOMIC DNA]</scope>
    <source>
        <strain evidence="4">JT15FE1705JMU</strain>
        <tissue evidence="4">Muscle</tissue>
    </source>
</reference>
<dbReference type="PROSITE" id="PS50835">
    <property type="entry name" value="IG_LIKE"/>
    <property type="match status" value="1"/>
</dbReference>
<dbReference type="Proteomes" id="UP000298787">
    <property type="component" value="Chromosome 12"/>
</dbReference>
<name>A0A4U5UW68_COLLU</name>
<dbReference type="InterPro" id="IPR013783">
    <property type="entry name" value="Ig-like_fold"/>
</dbReference>
<feature type="region of interest" description="Disordered" evidence="2">
    <location>
        <begin position="122"/>
        <end position="146"/>
    </location>
</feature>
<dbReference type="InterPro" id="IPR013162">
    <property type="entry name" value="CD80_C2-set"/>
</dbReference>
<dbReference type="Pfam" id="PF08205">
    <property type="entry name" value="C2-set_2"/>
    <property type="match status" value="1"/>
</dbReference>
<feature type="compositionally biased region" description="Pro residues" evidence="2">
    <location>
        <begin position="280"/>
        <end position="291"/>
    </location>
</feature>
<accession>A0A4U5UW68</accession>
<evidence type="ECO:0000313" key="4">
    <source>
        <dbReference type="EMBL" id="TKS79473.1"/>
    </source>
</evidence>
<keyword evidence="5" id="KW-1185">Reference proteome</keyword>
<dbReference type="GO" id="GO:0042734">
    <property type="term" value="C:presynaptic membrane"/>
    <property type="evidence" value="ECO:0007669"/>
    <property type="project" value="TreeGrafter"/>
</dbReference>
<feature type="compositionally biased region" description="Low complexity" evidence="2">
    <location>
        <begin position="292"/>
        <end position="312"/>
    </location>
</feature>
<evidence type="ECO:0000259" key="3">
    <source>
        <dbReference type="PROSITE" id="PS50835"/>
    </source>
</evidence>
<dbReference type="STRING" id="240159.A0A4U5UW68"/>
<gene>
    <name evidence="4" type="ORF">D9C73_014297</name>
</gene>
<protein>
    <submittedName>
        <fullName evidence="4">Cell adhesion molecule 3</fullName>
    </submittedName>
</protein>
<keyword evidence="1" id="KW-1015">Disulfide bond</keyword>
<dbReference type="PANTHER" id="PTHR45889">
    <property type="entry name" value="IG-LIKE DOMAIN-CONTAINING PROTEIN"/>
    <property type="match status" value="1"/>
</dbReference>